<dbReference type="Proteomes" id="UP001432128">
    <property type="component" value="Chromosome"/>
</dbReference>
<dbReference type="InterPro" id="IPR003601">
    <property type="entry name" value="Topo_IA_2"/>
</dbReference>
<dbReference type="NCBIfam" id="TIGR01051">
    <property type="entry name" value="topA_bact"/>
    <property type="match status" value="1"/>
</dbReference>
<keyword evidence="6 9" id="KW-0238">DNA-binding</keyword>
<evidence type="ECO:0000256" key="9">
    <source>
        <dbReference type="HAMAP-Rule" id="MF_00952"/>
    </source>
</evidence>
<dbReference type="InterPro" id="IPR013825">
    <property type="entry name" value="Topo_IA_cen_sub2"/>
</dbReference>
<evidence type="ECO:0000256" key="5">
    <source>
        <dbReference type="ARBA" id="ARBA00023029"/>
    </source>
</evidence>
<dbReference type="GO" id="GO:0003677">
    <property type="term" value="F:DNA binding"/>
    <property type="evidence" value="ECO:0007669"/>
    <property type="project" value="UniProtKB-KW"/>
</dbReference>
<evidence type="ECO:0000256" key="4">
    <source>
        <dbReference type="ARBA" id="ARBA00022842"/>
    </source>
</evidence>
<evidence type="ECO:0000256" key="10">
    <source>
        <dbReference type="SAM" id="MobiDB-lite"/>
    </source>
</evidence>
<dbReference type="InterPro" id="IPR003602">
    <property type="entry name" value="Topo_IA_DNA-bd_dom"/>
</dbReference>
<evidence type="ECO:0000259" key="11">
    <source>
        <dbReference type="PROSITE" id="PS50880"/>
    </source>
</evidence>
<keyword evidence="14" id="KW-1185">Reference proteome</keyword>
<dbReference type="Gene3D" id="1.10.460.10">
    <property type="entry name" value="Topoisomerase I, domain 2"/>
    <property type="match status" value="1"/>
</dbReference>
<feature type="site" description="Interaction with DNA" evidence="9">
    <location>
        <position position="339"/>
    </location>
</feature>
<evidence type="ECO:0000256" key="3">
    <source>
        <dbReference type="ARBA" id="ARBA00022723"/>
    </source>
</evidence>
<comment type="function">
    <text evidence="8 9">Releases the supercoiling and torsional tension of DNA, which is introduced during the DNA replication and transcription, by transiently cleaving and rejoining one strand of the DNA duplex. Introduces a single-strand break via transesterification at a target site in duplex DNA. The scissile phosphodiester is attacked by the catalytic tyrosine of the enzyme, resulting in the formation of a DNA-(5'-phosphotyrosyl)-enzyme intermediate and the expulsion of a 3'-OH DNA strand. The free DNA strand then undergoes passage around the unbroken strand, thus removing DNA supercoils. Finally, in the religation step, the DNA 3'-OH attacks the covalent intermediate to expel the active-site tyrosine and restore the DNA phosphodiester backbone.</text>
</comment>
<dbReference type="CDD" id="cd03363">
    <property type="entry name" value="TOPRIM_TopoIA_TopoI"/>
    <property type="match status" value="1"/>
</dbReference>
<dbReference type="Gene3D" id="3.40.50.140">
    <property type="match status" value="1"/>
</dbReference>
<dbReference type="InterPro" id="IPR025589">
    <property type="entry name" value="Toprim_C_rpt"/>
</dbReference>
<evidence type="ECO:0000259" key="12">
    <source>
        <dbReference type="PROSITE" id="PS52039"/>
    </source>
</evidence>
<evidence type="ECO:0000256" key="1">
    <source>
        <dbReference type="ARBA" id="ARBA00000213"/>
    </source>
</evidence>
<comment type="subunit">
    <text evidence="9">Monomer.</text>
</comment>
<evidence type="ECO:0000313" key="13">
    <source>
        <dbReference type="EMBL" id="WUM19149.1"/>
    </source>
</evidence>
<dbReference type="SMART" id="SM00437">
    <property type="entry name" value="TOP1Ac"/>
    <property type="match status" value="1"/>
</dbReference>
<feature type="domain" description="Topo IA-type catalytic" evidence="12">
    <location>
        <begin position="155"/>
        <end position="608"/>
    </location>
</feature>
<evidence type="ECO:0000313" key="14">
    <source>
        <dbReference type="Proteomes" id="UP001432128"/>
    </source>
</evidence>
<feature type="site" description="Interaction with DNA" evidence="9">
    <location>
        <position position="166"/>
    </location>
</feature>
<feature type="active site" description="O-(5'-phospho-DNA)-tyrosine intermediate" evidence="9">
    <location>
        <position position="337"/>
    </location>
</feature>
<dbReference type="InterPro" id="IPR013497">
    <property type="entry name" value="Topo_IA_cen"/>
</dbReference>
<dbReference type="Pfam" id="PF01751">
    <property type="entry name" value="Toprim"/>
    <property type="match status" value="1"/>
</dbReference>
<dbReference type="PRINTS" id="PR00417">
    <property type="entry name" value="PRTPISMRASEI"/>
</dbReference>
<feature type="site" description="Interaction with DNA" evidence="9">
    <location>
        <position position="174"/>
    </location>
</feature>
<dbReference type="PANTHER" id="PTHR42785">
    <property type="entry name" value="DNA TOPOISOMERASE, TYPE IA, CORE"/>
    <property type="match status" value="1"/>
</dbReference>
<feature type="compositionally biased region" description="Acidic residues" evidence="10">
    <location>
        <begin position="737"/>
        <end position="747"/>
    </location>
</feature>
<evidence type="ECO:0000256" key="6">
    <source>
        <dbReference type="ARBA" id="ARBA00023125"/>
    </source>
</evidence>
<name>A0AAU4JZB4_9NOCA</name>
<feature type="region of interest" description="Disordered" evidence="10">
    <location>
        <begin position="731"/>
        <end position="816"/>
    </location>
</feature>
<dbReference type="CDD" id="cd00186">
    <property type="entry name" value="TOP1Ac"/>
    <property type="match status" value="1"/>
</dbReference>
<feature type="site" description="Interaction with DNA" evidence="9">
    <location>
        <position position="540"/>
    </location>
</feature>
<dbReference type="SMART" id="SM00493">
    <property type="entry name" value="TOPRIM"/>
    <property type="match status" value="1"/>
</dbReference>
<keyword evidence="4" id="KW-0460">Magnesium</keyword>
<feature type="region of interest" description="Disordered" evidence="10">
    <location>
        <begin position="897"/>
        <end position="1032"/>
    </location>
</feature>
<dbReference type="InterPro" id="IPR013824">
    <property type="entry name" value="Topo_IA_cen_sub1"/>
</dbReference>
<feature type="domain" description="Toprim" evidence="11">
    <location>
        <begin position="16"/>
        <end position="140"/>
    </location>
</feature>
<dbReference type="InterPro" id="IPR000380">
    <property type="entry name" value="Topo_IA"/>
</dbReference>
<dbReference type="FunFam" id="1.10.290.10:FF:000002">
    <property type="entry name" value="DNA topoisomerase 1"/>
    <property type="match status" value="1"/>
</dbReference>
<feature type="site" description="Interaction with DNA" evidence="9">
    <location>
        <position position="46"/>
    </location>
</feature>
<dbReference type="SMART" id="SM00436">
    <property type="entry name" value="TOP1Bc"/>
    <property type="match status" value="1"/>
</dbReference>
<feature type="site" description="Interaction with DNA" evidence="9">
    <location>
        <position position="165"/>
    </location>
</feature>
<dbReference type="PROSITE" id="PS00396">
    <property type="entry name" value="TOPO_IA_1"/>
    <property type="match status" value="1"/>
</dbReference>
<dbReference type="Pfam" id="PF01131">
    <property type="entry name" value="Topoisom_bac"/>
    <property type="match status" value="1"/>
</dbReference>
<keyword evidence="5 9" id="KW-0799">Topoisomerase</keyword>
<dbReference type="PANTHER" id="PTHR42785:SF1">
    <property type="entry name" value="DNA TOPOISOMERASE"/>
    <property type="match status" value="1"/>
</dbReference>
<dbReference type="GO" id="GO:0046872">
    <property type="term" value="F:metal ion binding"/>
    <property type="evidence" value="ECO:0007669"/>
    <property type="project" value="UniProtKB-KW"/>
</dbReference>
<feature type="compositionally biased region" description="Low complexity" evidence="10">
    <location>
        <begin position="1013"/>
        <end position="1023"/>
    </location>
</feature>
<dbReference type="EMBL" id="CP108021">
    <property type="protein sequence ID" value="WUM19149.1"/>
    <property type="molecule type" value="Genomic_DNA"/>
</dbReference>
<feature type="compositionally biased region" description="Basic residues" evidence="10">
    <location>
        <begin position="965"/>
        <end position="1012"/>
    </location>
</feature>
<reference evidence="13 14" key="1">
    <citation type="submission" date="2022-10" db="EMBL/GenBank/DDBJ databases">
        <title>The complete genomes of actinobacterial strains from the NBC collection.</title>
        <authorList>
            <person name="Joergensen T.S."/>
            <person name="Alvarez Arevalo M."/>
            <person name="Sterndorff E.B."/>
            <person name="Faurdal D."/>
            <person name="Vuksanovic O."/>
            <person name="Mourched A.-S."/>
            <person name="Charusanti P."/>
            <person name="Shaw S."/>
            <person name="Blin K."/>
            <person name="Weber T."/>
        </authorList>
    </citation>
    <scope>NUCLEOTIDE SEQUENCE [LARGE SCALE GENOMIC DNA]</scope>
    <source>
        <strain evidence="13 14">NBC_00319</strain>
    </source>
</reference>
<dbReference type="RefSeq" id="WP_328856699.1">
    <property type="nucleotide sequence ID" value="NZ_CP108021.1"/>
</dbReference>
<feature type="site" description="Interaction with DNA" evidence="9">
    <location>
        <position position="169"/>
    </location>
</feature>
<dbReference type="HAMAP" id="MF_00952">
    <property type="entry name" value="Topoisom_1_prok"/>
    <property type="match status" value="1"/>
</dbReference>
<dbReference type="InterPro" id="IPR013826">
    <property type="entry name" value="Topo_IA_cen_sub3"/>
</dbReference>
<dbReference type="GO" id="GO:0006265">
    <property type="term" value="P:DNA topological change"/>
    <property type="evidence" value="ECO:0007669"/>
    <property type="project" value="UniProtKB-UniRule"/>
</dbReference>
<keyword evidence="3" id="KW-0479">Metal-binding</keyword>
<dbReference type="InterPro" id="IPR028612">
    <property type="entry name" value="Topoisom_1_IA"/>
</dbReference>
<dbReference type="Pfam" id="PF13368">
    <property type="entry name" value="Toprim_C_rpt"/>
    <property type="match status" value="4"/>
</dbReference>
<accession>A0AAU4JZB4</accession>
<dbReference type="SUPFAM" id="SSF56712">
    <property type="entry name" value="Prokaryotic type I DNA topoisomerase"/>
    <property type="match status" value="1"/>
</dbReference>
<evidence type="ECO:0000256" key="2">
    <source>
        <dbReference type="ARBA" id="ARBA00009446"/>
    </source>
</evidence>
<dbReference type="Gene3D" id="2.70.20.10">
    <property type="entry name" value="Topoisomerase I, domain 3"/>
    <property type="match status" value="1"/>
</dbReference>
<keyword evidence="7 9" id="KW-0413">Isomerase</keyword>
<evidence type="ECO:0000256" key="8">
    <source>
        <dbReference type="ARBA" id="ARBA00053060"/>
    </source>
</evidence>
<feature type="region of interest" description="Interaction with DNA" evidence="9">
    <location>
        <begin position="189"/>
        <end position="194"/>
    </location>
</feature>
<evidence type="ECO:0000256" key="7">
    <source>
        <dbReference type="ARBA" id="ARBA00023235"/>
    </source>
</evidence>
<gene>
    <name evidence="9 13" type="primary">topA</name>
    <name evidence="13" type="ORF">OG579_15705</name>
</gene>
<feature type="compositionally biased region" description="Basic and acidic residues" evidence="10">
    <location>
        <begin position="941"/>
        <end position="964"/>
    </location>
</feature>
<dbReference type="PROSITE" id="PS50880">
    <property type="entry name" value="TOPRIM"/>
    <property type="match status" value="1"/>
</dbReference>
<comment type="catalytic activity">
    <reaction evidence="1 9">
        <text>ATP-independent breakage of single-stranded DNA, followed by passage and rejoining.</text>
        <dbReference type="EC" id="5.6.2.1"/>
    </reaction>
</comment>
<dbReference type="InterPro" id="IPR005733">
    <property type="entry name" value="TopoI_bac-type"/>
</dbReference>
<comment type="similarity">
    <text evidence="2 9">Belongs to the type IA topoisomerase family.</text>
</comment>
<feature type="compositionally biased region" description="Basic residues" evidence="10">
    <location>
        <begin position="794"/>
        <end position="814"/>
    </location>
</feature>
<dbReference type="AlphaFoldDB" id="A0AAU4JZB4"/>
<dbReference type="InterPro" id="IPR034149">
    <property type="entry name" value="TOPRIM_TopoI"/>
</dbReference>
<dbReference type="KEGG" id="whr:OG579_15705"/>
<sequence>MADSDTASTRSGGNVRRLVIVESPTKARKIAGYLGSNYVVESSRGHIRDLPRGAADVPAKYKGQPWARLGVNVEQDFEPLYVVSPDKKSTVTELKQLLKGVDELYLATDGDREGEAIAWHLLETLRPSVPVKRMVFHEITQSAIQAAADTPRDLDVDLVDAQETRRILDRLYGYEVSPVLWKKVMPKLSAGRVQSVATRIIVERERERMAFISASYWDIDATLDAGADVSPRTFKAKLVSVDDNRVASGRDFDAAGRMKKSDGVVVLDEARANALATGLQGADLSVTSVEEKPYTRRPYAPFMTSTLQQEAGRKLRFTSDRTMRIAQRLYENGYITYMRTDSTTLSESAINAARGQARELYGADYVHPTPRQYTRKVKNAQEAHEAIRPAGETFRTPGQVASALQSDEFRLYELIWQRTVASQMADARGTTMSLRISGTATSGERATFAASGRTITFPGFLSAYVETVDEQAGGQADNEEVRLPLLTEGQHLTAADLEAAGHSTNPPARFTEASLVKTLEELGIGRPSTYASIIGTIQDRGYVHKKGSALVPSWVAFAVVGLLEAYFGSLVDYDFTASLEDDLDQIASGRENRTHWLSRFYFGADASEDSTDSAASSDVAAHGGLKKLVGVNLEEIDAREINSIKLFDDDQGRPVVVRVGRFGPYLERNVAGPDAEPDLQRANLPDDMTPDELTIEVAEKLFSTPQEGRTLGVDPVTGHEIVAKEGRFGPYVTEILPDPDEESDGDSGDGGNSVPALTVPPGPTPLDGDGAAASGGSGGGTAVATKAGATTKTAAKKAATKAPGKKVAAKKAGPKPRTGSLFKSMEIATVTLDDALKLLSLPRVVGADPESGEEITAQNGRYGPYLKKGTDSRSLSAEDQIFGITLEEALKIYSEPKRRGRAAAAPPLRELGKDSVSEQPMVIKDGRFGPYVTDGETNASLRKDDDVASITDERAMELLADRRARGPVKKKAKKAPAKKATVKKTAAKKAPAKKAVAKKAPAKKTPAKKAPAKKSAATKTVATDGTGSDSDE</sequence>
<dbReference type="InterPro" id="IPR006171">
    <property type="entry name" value="TOPRIM_dom"/>
</dbReference>
<dbReference type="InterPro" id="IPR023406">
    <property type="entry name" value="Topo_IA_AS"/>
</dbReference>
<dbReference type="Gene3D" id="1.10.290.10">
    <property type="entry name" value="Topoisomerase I, domain 4"/>
    <property type="match status" value="1"/>
</dbReference>
<dbReference type="PROSITE" id="PS52039">
    <property type="entry name" value="TOPO_IA_2"/>
    <property type="match status" value="1"/>
</dbReference>
<feature type="compositionally biased region" description="Low complexity" evidence="10">
    <location>
        <begin position="782"/>
        <end position="793"/>
    </location>
</feature>
<feature type="site" description="Interaction with DNA" evidence="9">
    <location>
        <position position="181"/>
    </location>
</feature>
<dbReference type="GO" id="GO:0003917">
    <property type="term" value="F:DNA topoisomerase type I (single strand cut, ATP-independent) activity"/>
    <property type="evidence" value="ECO:0007669"/>
    <property type="project" value="UniProtKB-UniRule"/>
</dbReference>
<organism evidence="13 14">
    <name type="scientific">Williamsia herbipolensis</name>
    <dbReference type="NCBI Taxonomy" id="1603258"/>
    <lineage>
        <taxon>Bacteria</taxon>
        <taxon>Bacillati</taxon>
        <taxon>Actinomycetota</taxon>
        <taxon>Actinomycetes</taxon>
        <taxon>Mycobacteriales</taxon>
        <taxon>Nocardiaceae</taxon>
        <taxon>Williamsia</taxon>
    </lineage>
</organism>
<proteinExistence type="inferred from homology"/>
<dbReference type="InterPro" id="IPR023405">
    <property type="entry name" value="Topo_IA_core_domain"/>
</dbReference>
<dbReference type="FunFam" id="3.40.50.140:FF:000001">
    <property type="entry name" value="DNA topoisomerase 1"/>
    <property type="match status" value="1"/>
</dbReference>
<protein>
    <recommendedName>
        <fullName evidence="9">DNA topoisomerase 1</fullName>
        <ecNumber evidence="9">5.6.2.1</ecNumber>
    </recommendedName>
    <alternativeName>
        <fullName evidence="9">DNA topoisomerase I</fullName>
    </alternativeName>
</protein>
<dbReference type="EC" id="5.6.2.1" evidence="9"/>